<dbReference type="InterPro" id="IPR001020">
    <property type="entry name" value="PTS_HPr_His_P_site"/>
</dbReference>
<dbReference type="InterPro" id="IPR014776">
    <property type="entry name" value="4pyrrole_Mease_sub2"/>
</dbReference>
<evidence type="ECO:0000256" key="2">
    <source>
        <dbReference type="ARBA" id="ARBA00022490"/>
    </source>
</evidence>
<dbReference type="PANTHER" id="PTHR46111:SF1">
    <property type="entry name" value="RIBOSOMAL RNA SMALL SUBUNIT METHYLTRANSFERASE I"/>
    <property type="match status" value="1"/>
</dbReference>
<keyword evidence="2 8" id="KW-0963">Cytoplasm</keyword>
<evidence type="ECO:0000256" key="4">
    <source>
        <dbReference type="ARBA" id="ARBA00022603"/>
    </source>
</evidence>
<dbReference type="InterPro" id="IPR000878">
    <property type="entry name" value="4pyrrol_Mease"/>
</dbReference>
<dbReference type="PROSITE" id="PS01296">
    <property type="entry name" value="RSMI"/>
    <property type="match status" value="1"/>
</dbReference>
<evidence type="ECO:0000259" key="10">
    <source>
        <dbReference type="PROSITE" id="PS51350"/>
    </source>
</evidence>
<dbReference type="PROSITE" id="PS51350">
    <property type="entry name" value="PTS_HPR_DOM"/>
    <property type="match status" value="1"/>
</dbReference>
<dbReference type="Pfam" id="PF00590">
    <property type="entry name" value="TP_methylase"/>
    <property type="match status" value="1"/>
</dbReference>
<dbReference type="HOGENOM" id="CLU_044779_2_0_7"/>
<dbReference type="CDD" id="cd11648">
    <property type="entry name" value="RsmI"/>
    <property type="match status" value="1"/>
</dbReference>
<evidence type="ECO:0000256" key="6">
    <source>
        <dbReference type="ARBA" id="ARBA00022683"/>
    </source>
</evidence>
<keyword evidence="7 8" id="KW-0949">S-adenosyl-L-methionine</keyword>
<keyword evidence="3 8" id="KW-0698">rRNA processing</keyword>
<dbReference type="eggNOG" id="COG0313">
    <property type="taxonomic scope" value="Bacteria"/>
</dbReference>
<dbReference type="GO" id="GO:0070677">
    <property type="term" value="F:rRNA (cytosine-2'-O-)-methyltransferase activity"/>
    <property type="evidence" value="ECO:0007669"/>
    <property type="project" value="UniProtKB-UniRule"/>
</dbReference>
<dbReference type="STRING" id="644282.Deba_3161"/>
<keyword evidence="5 8" id="KW-0808">Transferase</keyword>
<dbReference type="InterPro" id="IPR014777">
    <property type="entry name" value="4pyrrole_Mease_sub1"/>
</dbReference>
<evidence type="ECO:0000313" key="12">
    <source>
        <dbReference type="Proteomes" id="UP000009047"/>
    </source>
</evidence>
<dbReference type="InterPro" id="IPR008189">
    <property type="entry name" value="rRNA_ssu_MeTfrase_I"/>
</dbReference>
<sequence length="386" mass="40876">MATLFVVATPLGNLGDLSPRAAQTLAQCRVIAAESVERARKLLAHLGLSGKRLISCREANRQRSAREIVGRLDEGQDVALVSDAGTPGVNDPGAVVVRLALEAGHRLCPVAGPSALAAALSVAGLEPSPVVFLGFLPPKTGARRELLHRAGQTGWPLVIFEGPHRLPRTAVDLLETLGDRPLTVARELTKLHEQIWRDTCAGLVAATAREEPRGEYTLVLGPGQAAPAADTADQARRLLIDGLAEGRESPGELARRVAAATGQTRKAIYNKLMELKGGRERATTTPESSKMDAANQEPHERVLSVVNALGLHARAAAKITELAGGFDCQITLHKDGVEAEADSVLSILALDAPKGSELLARAMGGQAHQALEALERLFEDRFGEEA</sequence>
<keyword evidence="4 8" id="KW-0489">Methyltransferase</keyword>
<dbReference type="PANTHER" id="PTHR46111">
    <property type="entry name" value="RIBOSOMAL RNA SMALL SUBUNIT METHYLTRANSFERASE I"/>
    <property type="match status" value="1"/>
</dbReference>
<evidence type="ECO:0000256" key="1">
    <source>
        <dbReference type="ARBA" id="ARBA00004496"/>
    </source>
</evidence>
<name>E1QLS9_DESB2</name>
<gene>
    <name evidence="8" type="primary">rsmI</name>
    <name evidence="11" type="ordered locus">Deba_3161</name>
</gene>
<dbReference type="InterPro" id="IPR002114">
    <property type="entry name" value="PTS_HPr_Ser_P_site"/>
</dbReference>
<dbReference type="InterPro" id="IPR000032">
    <property type="entry name" value="HPr-like"/>
</dbReference>
<dbReference type="SUPFAM" id="SSF53790">
    <property type="entry name" value="Tetrapyrrole methylase"/>
    <property type="match status" value="1"/>
</dbReference>
<dbReference type="InterPro" id="IPR018063">
    <property type="entry name" value="SAM_MeTrfase_RsmI_CS"/>
</dbReference>
<comment type="similarity">
    <text evidence="8">Belongs to the methyltransferase superfamily. RsmI family.</text>
</comment>
<proteinExistence type="inferred from homology"/>
<dbReference type="PROSITE" id="PS00369">
    <property type="entry name" value="PTS_HPR_HIS"/>
    <property type="match status" value="1"/>
</dbReference>
<keyword evidence="12" id="KW-1185">Reference proteome</keyword>
<dbReference type="InterPro" id="IPR035996">
    <property type="entry name" value="4pyrrol_Methylase_sf"/>
</dbReference>
<evidence type="ECO:0000313" key="11">
    <source>
        <dbReference type="EMBL" id="ADK86514.1"/>
    </source>
</evidence>
<keyword evidence="6" id="KW-0598">Phosphotransferase system</keyword>
<comment type="catalytic activity">
    <reaction evidence="8">
        <text>cytidine(1402) in 16S rRNA + S-adenosyl-L-methionine = 2'-O-methylcytidine(1402) in 16S rRNA + S-adenosyl-L-homocysteine + H(+)</text>
        <dbReference type="Rhea" id="RHEA:42924"/>
        <dbReference type="Rhea" id="RHEA-COMP:10285"/>
        <dbReference type="Rhea" id="RHEA-COMP:10286"/>
        <dbReference type="ChEBI" id="CHEBI:15378"/>
        <dbReference type="ChEBI" id="CHEBI:57856"/>
        <dbReference type="ChEBI" id="CHEBI:59789"/>
        <dbReference type="ChEBI" id="CHEBI:74495"/>
        <dbReference type="ChEBI" id="CHEBI:82748"/>
        <dbReference type="EC" id="2.1.1.198"/>
    </reaction>
</comment>
<dbReference type="PRINTS" id="PR00107">
    <property type="entry name" value="PHOSPHOCPHPR"/>
</dbReference>
<protein>
    <recommendedName>
        <fullName evidence="8">Ribosomal RNA small subunit methyltransferase I</fullName>
        <ecNumber evidence="8">2.1.1.198</ecNumber>
    </recommendedName>
    <alternativeName>
        <fullName evidence="8">16S rRNA 2'-O-ribose C1402 methyltransferase</fullName>
    </alternativeName>
    <alternativeName>
        <fullName evidence="8">rRNA (cytidine-2'-O-)-methyltransferase RsmI</fullName>
    </alternativeName>
</protein>
<dbReference type="EC" id="2.1.1.198" evidence="8"/>
<dbReference type="Pfam" id="PF00381">
    <property type="entry name" value="PTS-HPr"/>
    <property type="match status" value="1"/>
</dbReference>
<accession>E1QLS9</accession>
<reference evidence="11 12" key="1">
    <citation type="journal article" date="2010" name="Stand. Genomic Sci.">
        <title>Complete genome sequence of Desulfarculus baarsii type strain (2st14).</title>
        <authorList>
            <person name="Sun H."/>
            <person name="Spring S."/>
            <person name="Lapidus A."/>
            <person name="Davenport K."/>
            <person name="Del Rio T.G."/>
            <person name="Tice H."/>
            <person name="Nolan M."/>
            <person name="Copeland A."/>
            <person name="Cheng J.F."/>
            <person name="Lucas S."/>
            <person name="Tapia R."/>
            <person name="Goodwin L."/>
            <person name="Pitluck S."/>
            <person name="Ivanova N."/>
            <person name="Pagani I."/>
            <person name="Mavromatis K."/>
            <person name="Ovchinnikova G."/>
            <person name="Pati A."/>
            <person name="Chen A."/>
            <person name="Palaniappan K."/>
            <person name="Hauser L."/>
            <person name="Chang Y.J."/>
            <person name="Jeffries C.D."/>
            <person name="Detter J.C."/>
            <person name="Han C."/>
            <person name="Rohde M."/>
            <person name="Brambilla E."/>
            <person name="Goker M."/>
            <person name="Woyke T."/>
            <person name="Bristow J."/>
            <person name="Eisen J.A."/>
            <person name="Markowitz V."/>
            <person name="Hugenholtz P."/>
            <person name="Kyrpides N.C."/>
            <person name="Klenk H.P."/>
            <person name="Land M."/>
        </authorList>
    </citation>
    <scope>NUCLEOTIDE SEQUENCE [LARGE SCALE GENOMIC DNA]</scope>
    <source>
        <strain evidence="12">ATCC 33931 / DSM 2075 / LMG 7858 / VKM B-1802 / 2st14</strain>
    </source>
</reference>
<dbReference type="OrthoDB" id="9809084at2"/>
<dbReference type="Gene3D" id="3.40.1010.10">
    <property type="entry name" value="Cobalt-precorrin-4 Transmethylase, Domain 1"/>
    <property type="match status" value="1"/>
</dbReference>
<dbReference type="SUPFAM" id="SSF55594">
    <property type="entry name" value="HPr-like"/>
    <property type="match status" value="1"/>
</dbReference>
<dbReference type="GO" id="GO:0005737">
    <property type="term" value="C:cytoplasm"/>
    <property type="evidence" value="ECO:0007669"/>
    <property type="project" value="UniProtKB-SubCell"/>
</dbReference>
<evidence type="ECO:0000256" key="5">
    <source>
        <dbReference type="ARBA" id="ARBA00022679"/>
    </source>
</evidence>
<dbReference type="Gene3D" id="3.30.1340.10">
    <property type="entry name" value="HPr-like"/>
    <property type="match status" value="1"/>
</dbReference>
<dbReference type="KEGG" id="dbr:Deba_3161"/>
<dbReference type="Gene3D" id="3.30.950.10">
    <property type="entry name" value="Methyltransferase, Cobalt-precorrin-4 Transmethylase, Domain 2"/>
    <property type="match status" value="1"/>
</dbReference>
<organism evidence="11 12">
    <name type="scientific">Desulfarculus baarsii (strain ATCC 33931 / DSM 2075 / LMG 7858 / VKM B-1802 / 2st14)</name>
    <dbReference type="NCBI Taxonomy" id="644282"/>
    <lineage>
        <taxon>Bacteria</taxon>
        <taxon>Pseudomonadati</taxon>
        <taxon>Thermodesulfobacteriota</taxon>
        <taxon>Desulfarculia</taxon>
        <taxon>Desulfarculales</taxon>
        <taxon>Desulfarculaceae</taxon>
        <taxon>Desulfarculus</taxon>
    </lineage>
</organism>
<evidence type="ECO:0000256" key="8">
    <source>
        <dbReference type="HAMAP-Rule" id="MF_01877"/>
    </source>
</evidence>
<dbReference type="PROSITE" id="PS00589">
    <property type="entry name" value="PTS_HPR_SER"/>
    <property type="match status" value="1"/>
</dbReference>
<dbReference type="Proteomes" id="UP000009047">
    <property type="component" value="Chromosome"/>
</dbReference>
<evidence type="ECO:0000256" key="9">
    <source>
        <dbReference type="SAM" id="MobiDB-lite"/>
    </source>
</evidence>
<feature type="domain" description="HPr" evidence="10">
    <location>
        <begin position="298"/>
        <end position="385"/>
    </location>
</feature>
<dbReference type="EMBL" id="CP002085">
    <property type="protein sequence ID" value="ADK86514.1"/>
    <property type="molecule type" value="Genomic_DNA"/>
</dbReference>
<evidence type="ECO:0000256" key="3">
    <source>
        <dbReference type="ARBA" id="ARBA00022552"/>
    </source>
</evidence>
<comment type="subcellular location">
    <subcellularLocation>
        <location evidence="1 8">Cytoplasm</location>
    </subcellularLocation>
</comment>
<dbReference type="GO" id="GO:0009401">
    <property type="term" value="P:phosphoenolpyruvate-dependent sugar phosphotransferase system"/>
    <property type="evidence" value="ECO:0007669"/>
    <property type="project" value="UniProtKB-KW"/>
</dbReference>
<feature type="region of interest" description="Disordered" evidence="9">
    <location>
        <begin position="278"/>
        <end position="298"/>
    </location>
</feature>
<dbReference type="AlphaFoldDB" id="E1QLS9"/>
<dbReference type="eggNOG" id="COG1925">
    <property type="taxonomic scope" value="Bacteria"/>
</dbReference>
<dbReference type="NCBIfam" id="TIGR00096">
    <property type="entry name" value="16S rRNA (cytidine(1402)-2'-O)-methyltransferase"/>
    <property type="match status" value="1"/>
</dbReference>
<dbReference type="HAMAP" id="MF_01877">
    <property type="entry name" value="16SrRNA_methyltr_I"/>
    <property type="match status" value="1"/>
</dbReference>
<dbReference type="NCBIfam" id="TIGR01003">
    <property type="entry name" value="PTS_HPr_family"/>
    <property type="match status" value="1"/>
</dbReference>
<dbReference type="RefSeq" id="WP_013259950.1">
    <property type="nucleotide sequence ID" value="NC_014365.1"/>
</dbReference>
<dbReference type="InterPro" id="IPR035895">
    <property type="entry name" value="HPr-like_sf"/>
</dbReference>
<comment type="function">
    <text evidence="8">Catalyzes the 2'-O-methylation of the ribose of cytidine 1402 (C1402) in 16S rRNA.</text>
</comment>
<evidence type="ECO:0000256" key="7">
    <source>
        <dbReference type="ARBA" id="ARBA00022691"/>
    </source>
</evidence>